<dbReference type="VEuPathDB" id="CryptoDB:Cvel_6691"/>
<dbReference type="AlphaFoldDB" id="A0A0G4HG98"/>
<feature type="compositionally biased region" description="Polar residues" evidence="1">
    <location>
        <begin position="139"/>
        <end position="152"/>
    </location>
</feature>
<gene>
    <name evidence="2" type="ORF">Cvel_6691</name>
</gene>
<feature type="region of interest" description="Disordered" evidence="1">
    <location>
        <begin position="131"/>
        <end position="152"/>
    </location>
</feature>
<organism evidence="2">
    <name type="scientific">Chromera velia CCMP2878</name>
    <dbReference type="NCBI Taxonomy" id="1169474"/>
    <lineage>
        <taxon>Eukaryota</taxon>
        <taxon>Sar</taxon>
        <taxon>Alveolata</taxon>
        <taxon>Colpodellida</taxon>
        <taxon>Chromeraceae</taxon>
        <taxon>Chromera</taxon>
    </lineage>
</organism>
<feature type="compositionally biased region" description="Polar residues" evidence="1">
    <location>
        <begin position="192"/>
        <end position="206"/>
    </location>
</feature>
<dbReference type="EMBL" id="CDMZ01002566">
    <property type="protein sequence ID" value="CEM42927.1"/>
    <property type="molecule type" value="Genomic_DNA"/>
</dbReference>
<sequence length="385" mass="42829">MAQRFELYVNHVTEKQKMRRTSSFLTYFRESDDEEHHISRNRQKHANRGQATQKSKTPAPTPRSRNKDCHVPILKKQPSLSKDVPIPETQGNENEEGRVREEGGITHAHYLHSRRPLVRASQGPSGASFFPHGGGGKKANTSRGNFSSNGNKQLPVCPFMAMQHALKAERTNGKEQDTQMSLIRDNLRAQEGRSNSALDSMNTSKLSGGPPDFAYPSHPPQLPDEERGGMEASGGVGTSREGDERRSEDVFVFRNGINNRLFSENPYGYTRTNEYFYHAARPPTQDFREDDGNGEFGLRRSATLARCVRLQTAEDSIGALMYDQLVRALPDPSRIISRGRSAIERAMNDTLAALIAFCDEEGAMKVCEGGADWRDEKGGLLCGCA</sequence>
<evidence type="ECO:0000256" key="1">
    <source>
        <dbReference type="SAM" id="MobiDB-lite"/>
    </source>
</evidence>
<accession>A0A0G4HG98</accession>
<name>A0A0G4HG98_9ALVE</name>
<reference evidence="2" key="1">
    <citation type="submission" date="2014-11" db="EMBL/GenBank/DDBJ databases">
        <authorList>
            <person name="Otto D Thomas"/>
            <person name="Naeem Raeece"/>
        </authorList>
    </citation>
    <scope>NUCLEOTIDE SEQUENCE</scope>
</reference>
<evidence type="ECO:0000313" key="2">
    <source>
        <dbReference type="EMBL" id="CEM42927.1"/>
    </source>
</evidence>
<protein>
    <submittedName>
        <fullName evidence="2">Uncharacterized protein</fullName>
    </submittedName>
</protein>
<feature type="region of interest" description="Disordered" evidence="1">
    <location>
        <begin position="28"/>
        <end position="98"/>
    </location>
</feature>
<feature type="compositionally biased region" description="Polar residues" evidence="1">
    <location>
        <begin position="49"/>
        <end position="58"/>
    </location>
</feature>
<proteinExistence type="predicted"/>
<feature type="region of interest" description="Disordered" evidence="1">
    <location>
        <begin position="189"/>
        <end position="246"/>
    </location>
</feature>